<dbReference type="InterPro" id="IPR016047">
    <property type="entry name" value="M23ase_b-sheet_dom"/>
</dbReference>
<evidence type="ECO:0000313" key="4">
    <source>
        <dbReference type="Proteomes" id="UP000050280"/>
    </source>
</evidence>
<dbReference type="Pfam" id="PF13026">
    <property type="entry name" value="DUF3887"/>
    <property type="match status" value="1"/>
</dbReference>
<dbReference type="AlphaFoldDB" id="A0A0N8H3R3"/>
<feature type="domain" description="DUF3887" evidence="2">
    <location>
        <begin position="27"/>
        <end position="113"/>
    </location>
</feature>
<dbReference type="CDD" id="cd12797">
    <property type="entry name" value="M23_peptidase"/>
    <property type="match status" value="1"/>
</dbReference>
<keyword evidence="4" id="KW-1185">Reference proteome</keyword>
<dbReference type="EMBL" id="LDJX01000005">
    <property type="protein sequence ID" value="KPM31292.1"/>
    <property type="molecule type" value="Genomic_DNA"/>
</dbReference>
<dbReference type="InterPro" id="IPR024981">
    <property type="entry name" value="DUF3887"/>
</dbReference>
<accession>A0A0N8H3R3</accession>
<protein>
    <submittedName>
        <fullName evidence="3">Peptidase M23</fullName>
    </submittedName>
</protein>
<dbReference type="GO" id="GO:0004222">
    <property type="term" value="F:metalloendopeptidase activity"/>
    <property type="evidence" value="ECO:0007669"/>
    <property type="project" value="TreeGrafter"/>
</dbReference>
<dbReference type="PANTHER" id="PTHR21666:SF270">
    <property type="entry name" value="MUREIN HYDROLASE ACTIVATOR ENVC"/>
    <property type="match status" value="1"/>
</dbReference>
<dbReference type="Gene3D" id="2.70.70.10">
    <property type="entry name" value="Glucose Permease (Domain IIA)"/>
    <property type="match status" value="1"/>
</dbReference>
<organism evidence="3 4">
    <name type="scientific">Croceitalea dokdonensis DOKDO 023</name>
    <dbReference type="NCBI Taxonomy" id="1300341"/>
    <lineage>
        <taxon>Bacteria</taxon>
        <taxon>Pseudomonadati</taxon>
        <taxon>Bacteroidota</taxon>
        <taxon>Flavobacteriia</taxon>
        <taxon>Flavobacteriales</taxon>
        <taxon>Flavobacteriaceae</taxon>
        <taxon>Croceitalea</taxon>
    </lineage>
</organism>
<sequence>MRNKVPILLFFVGVMFGQEDPNYAKVAKAFMQDYNAGDYHKIFDRFDDAMQKAMPKDQCQMFFEQQLKRPMGQLLSMNYNKRQNGAHVYSSKFEKAATQVLLSLDDANQINGLYIMPPASQNTAPQLERNTTKIILPFKEEWFVFWGGTTVKENYHVAEVTQKYAYDLLMVKYGKSYKGDPTKNESYFAFGKDIIAPCDATVVMAIDGVYDNIPGELNPNQVTGNTVVLETAANEYLLFAHLKEASVTVSKGQKVKQGQKIGECGNSGNSTEPHLHLSLQNHPKMEKSTGAKLYFSQILVNGKLETEHLPVKESFVKNSTTK</sequence>
<dbReference type="Proteomes" id="UP000050280">
    <property type="component" value="Unassembled WGS sequence"/>
</dbReference>
<dbReference type="STRING" id="1300341.I595_2557"/>
<name>A0A0N8H3R3_9FLAO</name>
<feature type="domain" description="M23ase beta-sheet core" evidence="1">
    <location>
        <begin position="191"/>
        <end position="281"/>
    </location>
</feature>
<dbReference type="SUPFAM" id="SSF51261">
    <property type="entry name" value="Duplicated hybrid motif"/>
    <property type="match status" value="1"/>
</dbReference>
<proteinExistence type="predicted"/>
<reference evidence="3 4" key="1">
    <citation type="submission" date="2015-09" db="EMBL/GenBank/DDBJ databases">
        <title>Genome sequence of the marine flavobacterium Croceitalea dokdonensis DOKDO 023 that contains proton- and sodium-pumping rhodopsins.</title>
        <authorList>
            <person name="Kwon S.-K."/>
            <person name="Lee H.K."/>
            <person name="Kwak M.-J."/>
            <person name="Kim J.F."/>
        </authorList>
    </citation>
    <scope>NUCLEOTIDE SEQUENCE [LARGE SCALE GENOMIC DNA]</scope>
    <source>
        <strain evidence="3 4">DOKDO 023</strain>
    </source>
</reference>
<dbReference type="Gene3D" id="3.10.450.590">
    <property type="match status" value="1"/>
</dbReference>
<evidence type="ECO:0000259" key="1">
    <source>
        <dbReference type="Pfam" id="PF01551"/>
    </source>
</evidence>
<dbReference type="OrthoDB" id="9809488at2"/>
<dbReference type="RefSeq" id="WP_054559605.1">
    <property type="nucleotide sequence ID" value="NZ_LDJX01000005.1"/>
</dbReference>
<dbReference type="PANTHER" id="PTHR21666">
    <property type="entry name" value="PEPTIDASE-RELATED"/>
    <property type="match status" value="1"/>
</dbReference>
<dbReference type="InterPro" id="IPR050570">
    <property type="entry name" value="Cell_wall_metabolism_enzyme"/>
</dbReference>
<dbReference type="Pfam" id="PF01551">
    <property type="entry name" value="Peptidase_M23"/>
    <property type="match status" value="1"/>
</dbReference>
<comment type="caution">
    <text evidence="3">The sequence shown here is derived from an EMBL/GenBank/DDBJ whole genome shotgun (WGS) entry which is preliminary data.</text>
</comment>
<evidence type="ECO:0000313" key="3">
    <source>
        <dbReference type="EMBL" id="KPM31292.1"/>
    </source>
</evidence>
<evidence type="ECO:0000259" key="2">
    <source>
        <dbReference type="Pfam" id="PF13026"/>
    </source>
</evidence>
<gene>
    <name evidence="3" type="ORF">I595_2557</name>
</gene>
<dbReference type="InterPro" id="IPR011055">
    <property type="entry name" value="Dup_hybrid_motif"/>
</dbReference>